<keyword evidence="10 13" id="KW-0067">ATP-binding</keyword>
<evidence type="ECO:0000256" key="13">
    <source>
        <dbReference type="HAMAP-Rule" id="MF_00409"/>
    </source>
</evidence>
<reference evidence="15 16" key="1">
    <citation type="submission" date="2020-07" db="EMBL/GenBank/DDBJ databases">
        <title>Thermogemmata thermophila gen. nov., sp. nov., a novel moderate thermophilic planctomycete from a Kamchatka hot spring.</title>
        <authorList>
            <person name="Elcheninov A.G."/>
            <person name="Podosokorskaya O.A."/>
            <person name="Kovaleva O.L."/>
            <person name="Novikov A."/>
            <person name="Bonch-Osmolovskaya E.A."/>
            <person name="Toshchakov S.V."/>
            <person name="Kublanov I.V."/>
        </authorList>
    </citation>
    <scope>NUCLEOTIDE SEQUENCE [LARGE SCALE GENOMIC DNA]</scope>
    <source>
        <strain evidence="15 16">2918</strain>
    </source>
</reference>
<comment type="caution">
    <text evidence="15">The sequence shown here is derived from an EMBL/GenBank/DDBJ whole genome shotgun (WGS) entry which is preliminary data.</text>
</comment>
<evidence type="ECO:0000256" key="3">
    <source>
        <dbReference type="ARBA" id="ARBA00012071"/>
    </source>
</evidence>
<dbReference type="AlphaFoldDB" id="A0A7V8VBN4"/>
<dbReference type="NCBIfam" id="TIGR00682">
    <property type="entry name" value="lpxK"/>
    <property type="match status" value="1"/>
</dbReference>
<evidence type="ECO:0000313" key="15">
    <source>
        <dbReference type="EMBL" id="MBA2225077.1"/>
    </source>
</evidence>
<keyword evidence="6 13" id="KW-0441">Lipid A biosynthesis</keyword>
<evidence type="ECO:0000256" key="1">
    <source>
        <dbReference type="ARBA" id="ARBA00002274"/>
    </source>
</evidence>
<keyword evidence="9 13" id="KW-0418">Kinase</keyword>
<comment type="similarity">
    <text evidence="13">Belongs to the LpxK family.</text>
</comment>
<dbReference type="Proteomes" id="UP000542342">
    <property type="component" value="Unassembled WGS sequence"/>
</dbReference>
<name>A0A7V8VBN4_9BACT</name>
<evidence type="ECO:0000256" key="9">
    <source>
        <dbReference type="ARBA" id="ARBA00022777"/>
    </source>
</evidence>
<keyword evidence="11 13" id="KW-0443">Lipid metabolism</keyword>
<gene>
    <name evidence="13 15" type="primary">lpxK</name>
    <name evidence="15" type="ORF">H0921_02760</name>
</gene>
<comment type="catalytic activity">
    <reaction evidence="13">
        <text>a lipid A disaccharide + ATP = a lipid IVA + ADP + H(+)</text>
        <dbReference type="Rhea" id="RHEA:67840"/>
        <dbReference type="ChEBI" id="CHEBI:15378"/>
        <dbReference type="ChEBI" id="CHEBI:30616"/>
        <dbReference type="ChEBI" id="CHEBI:176343"/>
        <dbReference type="ChEBI" id="CHEBI:176425"/>
        <dbReference type="ChEBI" id="CHEBI:456216"/>
        <dbReference type="EC" id="2.7.1.130"/>
    </reaction>
</comment>
<feature type="region of interest" description="Disordered" evidence="14">
    <location>
        <begin position="365"/>
        <end position="398"/>
    </location>
</feature>
<dbReference type="GO" id="GO:0009244">
    <property type="term" value="P:lipopolysaccharide core region biosynthetic process"/>
    <property type="evidence" value="ECO:0007669"/>
    <property type="project" value="TreeGrafter"/>
</dbReference>
<dbReference type="InterPro" id="IPR027417">
    <property type="entry name" value="P-loop_NTPase"/>
</dbReference>
<keyword evidence="7 13" id="KW-0808">Transferase</keyword>
<dbReference type="InterPro" id="IPR003758">
    <property type="entry name" value="LpxK"/>
</dbReference>
<dbReference type="PANTHER" id="PTHR42724">
    <property type="entry name" value="TETRAACYLDISACCHARIDE 4'-KINASE"/>
    <property type="match status" value="1"/>
</dbReference>
<dbReference type="SUPFAM" id="SSF52540">
    <property type="entry name" value="P-loop containing nucleoside triphosphate hydrolases"/>
    <property type="match status" value="1"/>
</dbReference>
<feature type="compositionally biased region" description="Polar residues" evidence="14">
    <location>
        <begin position="383"/>
        <end position="398"/>
    </location>
</feature>
<evidence type="ECO:0000256" key="7">
    <source>
        <dbReference type="ARBA" id="ARBA00022679"/>
    </source>
</evidence>
<evidence type="ECO:0000256" key="11">
    <source>
        <dbReference type="ARBA" id="ARBA00023098"/>
    </source>
</evidence>
<dbReference type="GO" id="GO:0005886">
    <property type="term" value="C:plasma membrane"/>
    <property type="evidence" value="ECO:0007669"/>
    <property type="project" value="TreeGrafter"/>
</dbReference>
<dbReference type="HAMAP" id="MF_00409">
    <property type="entry name" value="LpxK"/>
    <property type="match status" value="1"/>
</dbReference>
<keyword evidence="16" id="KW-1185">Reference proteome</keyword>
<dbReference type="GO" id="GO:0005524">
    <property type="term" value="F:ATP binding"/>
    <property type="evidence" value="ECO:0007669"/>
    <property type="project" value="UniProtKB-UniRule"/>
</dbReference>
<evidence type="ECO:0000256" key="14">
    <source>
        <dbReference type="SAM" id="MobiDB-lite"/>
    </source>
</evidence>
<feature type="binding site" evidence="13">
    <location>
        <begin position="71"/>
        <end position="78"/>
    </location>
    <ligand>
        <name>ATP</name>
        <dbReference type="ChEBI" id="CHEBI:30616"/>
    </ligand>
</feature>
<comment type="pathway">
    <text evidence="2 13">Glycolipid biosynthesis; lipid IV(A) biosynthesis; lipid IV(A) from (3R)-3-hydroxytetradecanoyl-[acyl-carrier-protein] and UDP-N-acetyl-alpha-D-glucosamine: step 6/6.</text>
</comment>
<evidence type="ECO:0000256" key="10">
    <source>
        <dbReference type="ARBA" id="ARBA00022840"/>
    </source>
</evidence>
<sequence>MEHWQQRWENAWREIVLRRRTGLQARLGRALLRIASWPYGGTIRLRNWLYDHRWLSIHAAAVPVISVGNLSMGGTGKTPCIEYIARYYRQRDIRVAVLSRGYGGLDSRNDEALLLEESLPDVPHLQNPDRVAAAECAVHELESQLLLLDDGFQHRRLHRDLDIVLLDATQPPERDALFPRGMLREPFTALARAGHLVITRTDQVSPAELDALYRNITRRFPSLPIAQAIHEPESLRWGDKVLPPQSLAERSVVAFCGLGRPDAFRRTLEQLGARLLDFRVYPDHYPYTSADVAELHRWAATTPPDTWIVTTRKDWVKLRLDELGGRPLGTLTITWRLTTGAETFHAALDRISTLILQESTLEAEPGSVSGKEFPASPCETAITDGSLNSTRQGCNPST</sequence>
<keyword evidence="8 13" id="KW-0547">Nucleotide-binding</keyword>
<dbReference type="GO" id="GO:0009029">
    <property type="term" value="F:lipid-A 4'-kinase activity"/>
    <property type="evidence" value="ECO:0007669"/>
    <property type="project" value="UniProtKB-UniRule"/>
</dbReference>
<dbReference type="UniPathway" id="UPA00359">
    <property type="reaction ID" value="UER00482"/>
</dbReference>
<dbReference type="EMBL" id="JACEFB010000001">
    <property type="protein sequence ID" value="MBA2225077.1"/>
    <property type="molecule type" value="Genomic_DNA"/>
</dbReference>
<dbReference type="EC" id="2.7.1.130" evidence="3 13"/>
<dbReference type="GO" id="GO:0009245">
    <property type="term" value="P:lipid A biosynthetic process"/>
    <property type="evidence" value="ECO:0007669"/>
    <property type="project" value="UniProtKB-UniRule"/>
</dbReference>
<dbReference type="Pfam" id="PF02606">
    <property type="entry name" value="LpxK"/>
    <property type="match status" value="1"/>
</dbReference>
<evidence type="ECO:0000256" key="12">
    <source>
        <dbReference type="ARBA" id="ARBA00029757"/>
    </source>
</evidence>
<evidence type="ECO:0000256" key="5">
    <source>
        <dbReference type="ARBA" id="ARBA00022516"/>
    </source>
</evidence>
<protein>
    <recommendedName>
        <fullName evidence="4 13">Tetraacyldisaccharide 4'-kinase</fullName>
        <ecNumber evidence="3 13">2.7.1.130</ecNumber>
    </recommendedName>
    <alternativeName>
        <fullName evidence="12 13">Lipid A 4'-kinase</fullName>
    </alternativeName>
</protein>
<proteinExistence type="inferred from homology"/>
<comment type="function">
    <text evidence="1 13">Transfers the gamma-phosphate of ATP to the 4'-position of a tetraacyldisaccharide 1-phosphate intermediate (termed DS-1-P) to form tetraacyldisaccharide 1,4'-bis-phosphate (lipid IVA).</text>
</comment>
<evidence type="ECO:0000256" key="8">
    <source>
        <dbReference type="ARBA" id="ARBA00022741"/>
    </source>
</evidence>
<evidence type="ECO:0000256" key="6">
    <source>
        <dbReference type="ARBA" id="ARBA00022556"/>
    </source>
</evidence>
<dbReference type="PANTHER" id="PTHR42724:SF1">
    <property type="entry name" value="TETRAACYLDISACCHARIDE 4'-KINASE, MITOCHONDRIAL-RELATED"/>
    <property type="match status" value="1"/>
</dbReference>
<evidence type="ECO:0000313" key="16">
    <source>
        <dbReference type="Proteomes" id="UP000542342"/>
    </source>
</evidence>
<organism evidence="15 16">
    <name type="scientific">Thermogemmata fonticola</name>
    <dbReference type="NCBI Taxonomy" id="2755323"/>
    <lineage>
        <taxon>Bacteria</taxon>
        <taxon>Pseudomonadati</taxon>
        <taxon>Planctomycetota</taxon>
        <taxon>Planctomycetia</taxon>
        <taxon>Gemmatales</taxon>
        <taxon>Gemmataceae</taxon>
        <taxon>Thermogemmata</taxon>
    </lineage>
</organism>
<accession>A0A7V8VBN4</accession>
<dbReference type="RefSeq" id="WP_194536474.1">
    <property type="nucleotide sequence ID" value="NZ_JACEFB010000001.1"/>
</dbReference>
<evidence type="ECO:0000256" key="4">
    <source>
        <dbReference type="ARBA" id="ARBA00016436"/>
    </source>
</evidence>
<keyword evidence="5 13" id="KW-0444">Lipid biosynthesis</keyword>
<evidence type="ECO:0000256" key="2">
    <source>
        <dbReference type="ARBA" id="ARBA00004870"/>
    </source>
</evidence>